<dbReference type="InterPro" id="IPR027056">
    <property type="entry name" value="Gluconate_2DH_su3"/>
</dbReference>
<reference evidence="1 2" key="1">
    <citation type="submission" date="2024-09" db="EMBL/GenBank/DDBJ databases">
        <authorList>
            <person name="Sun Q."/>
            <person name="Mori K."/>
        </authorList>
    </citation>
    <scope>NUCLEOTIDE SEQUENCE [LARGE SCALE GENOMIC DNA]</scope>
    <source>
        <strain evidence="1 2">NCAIM B.02529</strain>
    </source>
</reference>
<organism evidence="1 2">
    <name type="scientific">Pontibacillus salicampi</name>
    <dbReference type="NCBI Taxonomy" id="1449801"/>
    <lineage>
        <taxon>Bacteria</taxon>
        <taxon>Bacillati</taxon>
        <taxon>Bacillota</taxon>
        <taxon>Bacilli</taxon>
        <taxon>Bacillales</taxon>
        <taxon>Bacillaceae</taxon>
        <taxon>Pontibacillus</taxon>
    </lineage>
</organism>
<gene>
    <name evidence="1" type="ORF">ACFFGV_07220</name>
</gene>
<evidence type="ECO:0000313" key="2">
    <source>
        <dbReference type="Proteomes" id="UP001589836"/>
    </source>
</evidence>
<keyword evidence="2" id="KW-1185">Reference proteome</keyword>
<evidence type="ECO:0000313" key="1">
    <source>
        <dbReference type="EMBL" id="MFC0523372.1"/>
    </source>
</evidence>
<dbReference type="Proteomes" id="UP001589836">
    <property type="component" value="Unassembled WGS sequence"/>
</dbReference>
<dbReference type="Pfam" id="PF13618">
    <property type="entry name" value="Gluconate_2-dh3"/>
    <property type="match status" value="1"/>
</dbReference>
<proteinExistence type="predicted"/>
<name>A0ABV6LLY1_9BACI</name>
<comment type="caution">
    <text evidence="1">The sequence shown here is derived from an EMBL/GenBank/DDBJ whole genome shotgun (WGS) entry which is preliminary data.</text>
</comment>
<dbReference type="EMBL" id="JBHLTP010000004">
    <property type="protein sequence ID" value="MFC0523372.1"/>
    <property type="molecule type" value="Genomic_DNA"/>
</dbReference>
<accession>A0ABV6LLY1</accession>
<dbReference type="RefSeq" id="WP_377346091.1">
    <property type="nucleotide sequence ID" value="NZ_JBHLTP010000004.1"/>
</dbReference>
<sequence>MESNHPRKSYYPTYDVLSNKQSWDQVTRNIIEQRMHGAEGTFFTPDQKRTLVAIAKALFPSHVGEQSVSVSIVLDRRMLEGKLSIYPKQSSISKEVIIDQGLILADKDCLYRYHQPFFMLEEQSKHELLEEWRQNDGNPEVWMPVKSDLFFSTLASELVKIVYSDPGVWSTIGFGGPAYPRGYYAYGPKQFDSWEAKPHDENAL</sequence>
<protein>
    <submittedName>
        <fullName evidence="1">Gluconate 2-dehydrogenase subunit 3 family protein</fullName>
    </submittedName>
</protein>